<keyword evidence="1" id="KW-1133">Transmembrane helix</keyword>
<dbReference type="EMBL" id="QFFZ01000003">
    <property type="protein sequence ID" value="TEB13121.1"/>
    <property type="molecule type" value="Genomic_DNA"/>
</dbReference>
<evidence type="ECO:0000313" key="3">
    <source>
        <dbReference type="Proteomes" id="UP000297597"/>
    </source>
</evidence>
<gene>
    <name evidence="2" type="ORF">Pmgp_00417</name>
</gene>
<feature type="transmembrane region" description="Helical" evidence="1">
    <location>
        <begin position="6"/>
        <end position="25"/>
    </location>
</feature>
<accession>A0A4Y7RW35</accession>
<dbReference type="AlphaFoldDB" id="A0A4Y7RW35"/>
<protein>
    <submittedName>
        <fullName evidence="2">Uncharacterized protein</fullName>
    </submittedName>
</protein>
<evidence type="ECO:0000256" key="1">
    <source>
        <dbReference type="SAM" id="Phobius"/>
    </source>
</evidence>
<name>A0A4Y7RW35_9FIRM</name>
<comment type="caution">
    <text evidence="2">The sequence shown here is derived from an EMBL/GenBank/DDBJ whole genome shotgun (WGS) entry which is preliminary data.</text>
</comment>
<organism evidence="2 3">
    <name type="scientific">Pelotomaculum propionicicum</name>
    <dbReference type="NCBI Taxonomy" id="258475"/>
    <lineage>
        <taxon>Bacteria</taxon>
        <taxon>Bacillati</taxon>
        <taxon>Bacillota</taxon>
        <taxon>Clostridia</taxon>
        <taxon>Eubacteriales</taxon>
        <taxon>Desulfotomaculaceae</taxon>
        <taxon>Pelotomaculum</taxon>
    </lineage>
</organism>
<keyword evidence="3" id="KW-1185">Reference proteome</keyword>
<reference evidence="2 3" key="1">
    <citation type="journal article" date="2018" name="Environ. Microbiol.">
        <title>Novel energy conservation strategies and behaviour of Pelotomaculum schinkii driving syntrophic propionate catabolism.</title>
        <authorList>
            <person name="Hidalgo-Ahumada C.A.P."/>
            <person name="Nobu M.K."/>
            <person name="Narihiro T."/>
            <person name="Tamaki H."/>
            <person name="Liu W.T."/>
            <person name="Kamagata Y."/>
            <person name="Stams A.J.M."/>
            <person name="Imachi H."/>
            <person name="Sousa D.Z."/>
        </authorList>
    </citation>
    <scope>NUCLEOTIDE SEQUENCE [LARGE SCALE GENOMIC DNA]</scope>
    <source>
        <strain evidence="2 3">MGP</strain>
    </source>
</reference>
<evidence type="ECO:0000313" key="2">
    <source>
        <dbReference type="EMBL" id="TEB13121.1"/>
    </source>
</evidence>
<keyword evidence="1" id="KW-0812">Transmembrane</keyword>
<keyword evidence="1" id="KW-0472">Membrane</keyword>
<proteinExistence type="predicted"/>
<dbReference type="Proteomes" id="UP000297597">
    <property type="component" value="Unassembled WGS sequence"/>
</dbReference>
<dbReference type="RefSeq" id="WP_134212310.1">
    <property type="nucleotide sequence ID" value="NZ_QFFZ01000003.1"/>
</dbReference>
<sequence length="104" mass="11860">MDYISLGLVFISSAVFIITFFLAAGRSGLWLSEKRAFNSKKDYGTAGDKNAIVVHLPQGLRLPADYTLDLKVSLRRDEKEKTVIKQETTQDVVKKNRHRLDEYL</sequence>